<dbReference type="Proteomes" id="UP000504607">
    <property type="component" value="Chromosome 11"/>
</dbReference>
<dbReference type="InParanoid" id="A0A6I9S5D2"/>
<comment type="caution">
    <text evidence="3">Lacks conserved residue(s) required for the propagation of feature annotation.</text>
</comment>
<protein>
    <submittedName>
        <fullName evidence="6">Scarecrow-like protein 22</fullName>
    </submittedName>
</protein>
<evidence type="ECO:0000256" key="2">
    <source>
        <dbReference type="ARBA" id="ARBA00023163"/>
    </source>
</evidence>
<evidence type="ECO:0000256" key="1">
    <source>
        <dbReference type="ARBA" id="ARBA00023015"/>
    </source>
</evidence>
<dbReference type="PROSITE" id="PS50985">
    <property type="entry name" value="GRAS"/>
    <property type="match status" value="1"/>
</dbReference>
<evidence type="ECO:0000256" key="3">
    <source>
        <dbReference type="PROSITE-ProRule" id="PRU01191"/>
    </source>
</evidence>
<feature type="region of interest" description="Disordered" evidence="4">
    <location>
        <begin position="1"/>
        <end position="86"/>
    </location>
</feature>
<dbReference type="AlphaFoldDB" id="A0A6I9S5D2"/>
<dbReference type="OrthoDB" id="666726at2759"/>
<feature type="region of interest" description="SAW" evidence="3">
    <location>
        <begin position="721"/>
        <end position="801"/>
    </location>
</feature>
<feature type="region of interest" description="Disordered" evidence="4">
    <location>
        <begin position="347"/>
        <end position="398"/>
    </location>
</feature>
<gene>
    <name evidence="6" type="primary">LOC105054013</name>
</gene>
<keyword evidence="2" id="KW-0804">Transcription</keyword>
<name>A0A6I9S5D2_ELAGV</name>
<evidence type="ECO:0000313" key="5">
    <source>
        <dbReference type="Proteomes" id="UP000504607"/>
    </source>
</evidence>
<comment type="similarity">
    <text evidence="3">Belongs to the GRAS family.</text>
</comment>
<feature type="compositionally biased region" description="Low complexity" evidence="4">
    <location>
        <begin position="55"/>
        <end position="69"/>
    </location>
</feature>
<dbReference type="InterPro" id="IPR005202">
    <property type="entry name" value="TF_GRAS"/>
</dbReference>
<dbReference type="Pfam" id="PF03514">
    <property type="entry name" value="GRAS"/>
    <property type="match status" value="1"/>
</dbReference>
<evidence type="ECO:0000313" key="6">
    <source>
        <dbReference type="RefSeq" id="XP_010933683.1"/>
    </source>
</evidence>
<dbReference type="RefSeq" id="XP_010933683.1">
    <property type="nucleotide sequence ID" value="XM_010935381.3"/>
</dbReference>
<proteinExistence type="inferred from homology"/>
<feature type="compositionally biased region" description="Low complexity" evidence="4">
    <location>
        <begin position="240"/>
        <end position="282"/>
    </location>
</feature>
<evidence type="ECO:0000256" key="4">
    <source>
        <dbReference type="SAM" id="MobiDB-lite"/>
    </source>
</evidence>
<feature type="region of interest" description="Disordered" evidence="4">
    <location>
        <begin position="196"/>
        <end position="295"/>
    </location>
</feature>
<feature type="compositionally biased region" description="Basic and acidic residues" evidence="4">
    <location>
        <begin position="39"/>
        <end position="54"/>
    </location>
</feature>
<accession>A0A6I9S5D2</accession>
<feature type="short sequence motif" description="VHIID" evidence="3">
    <location>
        <begin position="552"/>
        <end position="556"/>
    </location>
</feature>
<feature type="compositionally biased region" description="Gly residues" evidence="4">
    <location>
        <begin position="70"/>
        <end position="83"/>
    </location>
</feature>
<reference evidence="6" key="1">
    <citation type="submission" date="2025-08" db="UniProtKB">
        <authorList>
            <consortium name="RefSeq"/>
        </authorList>
    </citation>
    <scope>IDENTIFICATION</scope>
</reference>
<keyword evidence="5" id="KW-1185">Reference proteome</keyword>
<feature type="region of interest" description="Disordered" evidence="4">
    <location>
        <begin position="99"/>
        <end position="126"/>
    </location>
</feature>
<keyword evidence="1" id="KW-0805">Transcription regulation</keyword>
<feature type="region of interest" description="Leucine repeat II (LRII)" evidence="3">
    <location>
        <begin position="603"/>
        <end position="635"/>
    </location>
</feature>
<dbReference type="PANTHER" id="PTHR31636">
    <property type="entry name" value="OSJNBA0084A10.13 PROTEIN-RELATED"/>
    <property type="match status" value="1"/>
</dbReference>
<feature type="compositionally biased region" description="Pro residues" evidence="4">
    <location>
        <begin position="357"/>
        <end position="368"/>
    </location>
</feature>
<organism evidence="5 6">
    <name type="scientific">Elaeis guineensis var. tenera</name>
    <name type="common">Oil palm</name>
    <dbReference type="NCBI Taxonomy" id="51953"/>
    <lineage>
        <taxon>Eukaryota</taxon>
        <taxon>Viridiplantae</taxon>
        <taxon>Streptophyta</taxon>
        <taxon>Embryophyta</taxon>
        <taxon>Tracheophyta</taxon>
        <taxon>Spermatophyta</taxon>
        <taxon>Magnoliopsida</taxon>
        <taxon>Liliopsida</taxon>
        <taxon>Arecaceae</taxon>
        <taxon>Arecoideae</taxon>
        <taxon>Cocoseae</taxon>
        <taxon>Elaeidinae</taxon>
        <taxon>Elaeis</taxon>
    </lineage>
</organism>
<sequence>MKDVPFSGKGKRASELVGEAGQGEEAIFVGENKKQRRVGSKEGLEPRSVLETRRSLSPPSSTSTLSSSLCGGGGGGGGAGGGSSDSASVAAAAAAAVLDAPGPRDGPISGEWPISGEYGGAGPHRREEWASELQPITGGLDLGFDCGERGGLGVEDWEAVFSEPAVSPGQEQTFLRWIMGDVEVPPTSSAAAAAYGPRQQPQFSPGPAEFDGHNSGLGFGGLDDPAGFGLEATGGMDGASSFSPSSITLPSPHPPFSSSDLSSGGRGLSLSSSNTSTSSSGIPPQPPSTGIQAPTFGRQTSHALFSPTPLPAAAAGMFFQKPNFSSNPLLNRQLQLHSPSNPAFLVPGTSAAAAPAPHQPPPPPPQLLPPQHKRRHSMVSNTNGQIPSRPPFPKPSGRPDLFLQRSHLAQQHLQGFPLSHLQTSAPGDAAPAQQQQAVVDQLFEAAKMVEAGDSVGARGILARLNHQLPSPQGKPLLRSAFYFKEALHRILGDASDSHTRRVFPNNPMRGSLEAVLKLTSLKAFSEVSPILMFTNVTCIQALLEGLAGADCIHIVDFDIGSGTHWSAFMHELAQRSCTDGGPPMLRITAFVSPEAYHPLELNLARGTLAFWAGRLNIPFEFSVMNLDNFDPLAIRNPVVDAPIAVNLPVGSAHNLSPTLLRLVKQLTPKVVVSVDLGCDRSELPFSHHFLHAFQSCMVLLDSIDAAGTDRDVAANIECFILRPRIESSILGRHRAADKMLPWRMLFASAGFVPLQFSSTTEAQADCLLQRVPVRGFHVEKRQGSLFLYWQRRELVSVSAWGC</sequence>